<dbReference type="AlphaFoldDB" id="K1WTS4"/>
<reference evidence="2 3" key="1">
    <citation type="journal article" date="2012" name="BMC Genomics">
        <title>Sequencing the genome of Marssonina brunnea reveals fungus-poplar co-evolution.</title>
        <authorList>
            <person name="Zhu S."/>
            <person name="Cao Y.-Z."/>
            <person name="Jiang C."/>
            <person name="Tan B.-Y."/>
            <person name="Wang Z."/>
            <person name="Feng S."/>
            <person name="Zhang L."/>
            <person name="Su X.-H."/>
            <person name="Brejova B."/>
            <person name="Vinar T."/>
            <person name="Xu M."/>
            <person name="Wang M.-X."/>
            <person name="Zhang S.-G."/>
            <person name="Huang M.-R."/>
            <person name="Wu R."/>
            <person name="Zhou Y."/>
        </authorList>
    </citation>
    <scope>NUCLEOTIDE SEQUENCE [LARGE SCALE GENOMIC DNA]</scope>
    <source>
        <strain evidence="2 3">MB_m1</strain>
    </source>
</reference>
<sequence>MLSINYSDDTAPALYAMYALSIFFFCLPPAYRKLYGSTYIIKASVSHVDLFAQIEIATAGGPARSLHSYHLNLREILRTSSTESTKANPYYLTITAPNIPEDGVTTAVIFLYAAKRPGHQCLTRHGLRKGGSGTPKLTRHGIDSTTTVANLDHPFVPEYGLNILGLLPKKEEEKNALSAPNPDHSPIYS</sequence>
<evidence type="ECO:0000313" key="3">
    <source>
        <dbReference type="Proteomes" id="UP000006753"/>
    </source>
</evidence>
<protein>
    <submittedName>
        <fullName evidence="2">Uncharacterized protein</fullName>
    </submittedName>
</protein>
<keyword evidence="1" id="KW-0472">Membrane</keyword>
<gene>
    <name evidence="2" type="ORF">MBM_05868</name>
</gene>
<feature type="transmembrane region" description="Helical" evidence="1">
    <location>
        <begin position="12"/>
        <end position="31"/>
    </location>
</feature>
<dbReference type="KEGG" id="mbe:MBM_05868"/>
<dbReference type="Proteomes" id="UP000006753">
    <property type="component" value="Unassembled WGS sequence"/>
</dbReference>
<evidence type="ECO:0000256" key="1">
    <source>
        <dbReference type="SAM" id="Phobius"/>
    </source>
</evidence>
<dbReference type="InParanoid" id="K1WTS4"/>
<accession>K1WTS4</accession>
<proteinExistence type="predicted"/>
<dbReference type="EMBL" id="JH921440">
    <property type="protein sequence ID" value="EKD15857.1"/>
    <property type="molecule type" value="Genomic_DNA"/>
</dbReference>
<organism evidence="2 3">
    <name type="scientific">Marssonina brunnea f. sp. multigermtubi (strain MB_m1)</name>
    <name type="common">Marssonina leaf spot fungus</name>
    <dbReference type="NCBI Taxonomy" id="1072389"/>
    <lineage>
        <taxon>Eukaryota</taxon>
        <taxon>Fungi</taxon>
        <taxon>Dikarya</taxon>
        <taxon>Ascomycota</taxon>
        <taxon>Pezizomycotina</taxon>
        <taxon>Leotiomycetes</taxon>
        <taxon>Helotiales</taxon>
        <taxon>Drepanopezizaceae</taxon>
        <taxon>Drepanopeziza</taxon>
    </lineage>
</organism>
<evidence type="ECO:0000313" key="2">
    <source>
        <dbReference type="EMBL" id="EKD15857.1"/>
    </source>
</evidence>
<name>K1WTS4_MARBU</name>
<dbReference type="HOGENOM" id="CLU_1434715_0_0_1"/>
<keyword evidence="1" id="KW-1133">Transmembrane helix</keyword>
<keyword evidence="1" id="KW-0812">Transmembrane</keyword>
<keyword evidence="3" id="KW-1185">Reference proteome</keyword>